<keyword evidence="2" id="KW-0472">Membrane</keyword>
<feature type="compositionally biased region" description="Basic and acidic residues" evidence="1">
    <location>
        <begin position="59"/>
        <end position="75"/>
    </location>
</feature>
<comment type="caution">
    <text evidence="3">The sequence shown here is derived from an EMBL/GenBank/DDBJ whole genome shotgun (WGS) entry which is preliminary data.</text>
</comment>
<reference evidence="4" key="1">
    <citation type="journal article" date="2023" name="Commun. Biol.">
        <title>Genome analysis of Parmales, the sister group of diatoms, reveals the evolutionary specialization of diatoms from phago-mixotrophs to photoautotrophs.</title>
        <authorList>
            <person name="Ban H."/>
            <person name="Sato S."/>
            <person name="Yoshikawa S."/>
            <person name="Yamada K."/>
            <person name="Nakamura Y."/>
            <person name="Ichinomiya M."/>
            <person name="Sato N."/>
            <person name="Blanc-Mathieu R."/>
            <person name="Endo H."/>
            <person name="Kuwata A."/>
            <person name="Ogata H."/>
        </authorList>
    </citation>
    <scope>NUCLEOTIDE SEQUENCE [LARGE SCALE GENOMIC DNA]</scope>
</reference>
<feature type="region of interest" description="Disordered" evidence="1">
    <location>
        <begin position="1"/>
        <end position="109"/>
    </location>
</feature>
<protein>
    <submittedName>
        <fullName evidence="3">Uncharacterized protein</fullName>
    </submittedName>
</protein>
<feature type="region of interest" description="Disordered" evidence="1">
    <location>
        <begin position="123"/>
        <end position="185"/>
    </location>
</feature>
<feature type="compositionally biased region" description="Basic and acidic residues" evidence="1">
    <location>
        <begin position="164"/>
        <end position="177"/>
    </location>
</feature>
<feature type="compositionally biased region" description="Polar residues" evidence="1">
    <location>
        <begin position="99"/>
        <end position="108"/>
    </location>
</feature>
<evidence type="ECO:0000256" key="2">
    <source>
        <dbReference type="SAM" id="Phobius"/>
    </source>
</evidence>
<dbReference type="Proteomes" id="UP001162640">
    <property type="component" value="Unassembled WGS sequence"/>
</dbReference>
<proteinExistence type="predicted"/>
<accession>A0A9W7AWG7</accession>
<evidence type="ECO:0000256" key="1">
    <source>
        <dbReference type="SAM" id="MobiDB-lite"/>
    </source>
</evidence>
<organism evidence="3 4">
    <name type="scientific">Triparma laevis f. inornata</name>
    <dbReference type="NCBI Taxonomy" id="1714386"/>
    <lineage>
        <taxon>Eukaryota</taxon>
        <taxon>Sar</taxon>
        <taxon>Stramenopiles</taxon>
        <taxon>Ochrophyta</taxon>
        <taxon>Bolidophyceae</taxon>
        <taxon>Parmales</taxon>
        <taxon>Triparmaceae</taxon>
        <taxon>Triparma</taxon>
    </lineage>
</organism>
<name>A0A9W7AWG7_9STRA</name>
<evidence type="ECO:0000313" key="3">
    <source>
        <dbReference type="EMBL" id="GMH77836.1"/>
    </source>
</evidence>
<gene>
    <name evidence="3" type="ORF">TL16_g07553</name>
</gene>
<evidence type="ECO:0000313" key="4">
    <source>
        <dbReference type="Proteomes" id="UP001162640"/>
    </source>
</evidence>
<feature type="compositionally biased region" description="Basic and acidic residues" evidence="1">
    <location>
        <begin position="39"/>
        <end position="52"/>
    </location>
</feature>
<dbReference type="EMBL" id="BLQM01000239">
    <property type="protein sequence ID" value="GMH77836.1"/>
    <property type="molecule type" value="Genomic_DNA"/>
</dbReference>
<feature type="transmembrane region" description="Helical" evidence="2">
    <location>
        <begin position="343"/>
        <end position="362"/>
    </location>
</feature>
<keyword evidence="2" id="KW-0812">Transmembrane</keyword>
<sequence>MLRSMSAFKIKSSKKKRNDFTKHAPTKPTTTVHLPGPAAEKEKGWVKRHDPNYDTDYYENTRDGRVTWTPQREESFTNAGLDIPLGGADPDPNGGSPLPTRSPSSFPTTMAPLQHQMSVLGGELGDVSGRQSPLMTVQERKKQEKRKIPTKQYKTMFSGGKSKSKSEIKQETQDTQRKTPKPKKFAKQLTQLTLRPQPSMAVLGEDQPVDFQVGATLKNSKYNSQGSIKSFENANPMRQQQNNNNNNNNNNKAAPAFTYATSFTQDLPGMPDMRRSESWDIGLSFDSSYRGSGPGDVEMLDIKKKKKKKRRKKLGQSGAAYFFSSDWGLAKCIRIYIQRTCKLATLFILAIGLTVFLISYFYDTTPIRTIVEEDEGYDMAVFNNCSCPGDRMFLGEILSGPLHEIAITPDLTMHGIKAEVTSISFETDADDPDYEWEWFSSEDYPYHLESFSLATTATMRRASDAQKYDPCPSQVCSVFKPSSSNYPNNAAVSLSFFPSGDYEVATPGVEVNWDYLFRFGTCGVKVPPWPFTDFAFPDLLTVILSSSDGVIVQGNAEVSGYVEQNYLNPSDSTSSSSSSYTPVDFIWTSHKTQTSCNDPTLKMTQTLESPEPIPVSNSDSQKYTISAMSTTFVTSELTNSTSAINKKTLSLPLRGNPIEIEYDQFGDGILTSDWNIFARPKIANWAQTPSYVAPVTVQAQQTQTSNPNSKYTVAQMSETTRTYNDRSYKFGYIPEWMRGMSVVQPSNEDYNWPGTFDKNSNRNLFCTQVDANTEAAYVIMSNDAVIIPKWVNDNFERLSDVELTIKQSGWSDDDPAFSIYYHPLKGTRPCFGINAAEASNMYMVAFGDHPPRTTDRADILDLDLYSSIDASQTTSDFFITDGEAKITFDSNEISTVTITGAMTIRLHSIESTIPITVFISGGDENFRIEAKNVKLASFKSAVSSISPLSSSSSSSSSTGFLSKSIENKDRAFEGDFLFSTFPGEEGIRVQAKTYITMDNQLNLLMHNALFDVTTRIPFIYNTTSEGFAPFFAPTSHPDAFTFLLTSTVSTTSVSDDHLLSNSKLTVNVIDSKVYTQLESVVTLNTTNSPLLSANVEFYFDDFPLFPPDSSSTSPPVSTVEFSGGILAKFEPTQTSWFSIRAGGVFGTASFYQNNIVLDAFQVYAVPTITLPSRSSSIVVVTTSDPLFTYQTPNMYEINCAFTLTEPVETLKEVFQSSFQDVPAATYDNYVQDASKSISATLNVKIKNTGELFRLTTTIDSTLPPSSLIPASSPTRDSLTLKLYATASEQKLELATSISKIQFSPHFMITGVLFSGSVDLSTYAPTSPTYLDLSLSCTANLTMPSFSNSSSTSKHIFASATFSGTHHPATNNTALASTISMKNWDISDQLSLISGDFAISGDYDPSTAQWVFPEISFSSSAEVTLYNDPGSPKLAASTIGLLSTSTGQSTILATAKIQVPSDSSVTKLVPFSPTIPATSELTLLDSTFDVCVSSIATTLNNVDCIPGYVVSASVIMHPYLLNHLSNFGSTMPSSTLSLHVNAKGPEDSEDTVTLVANFLGKGIALSPAVTLNHIYLHSTTDFQSDDGSDDVSYSFQVSLDFANSNKPSLTLTGTGTFTNAALETTLTEDFSVTPAIFIAKGCTVSLDLTHDTGADTWAASSLSYSSCAIAVGSASLQSAATFDVTTSQYVITATSEFSNVLEAVSSMLDTTSTPSALSSVTIKDATQTTFKVDTYEDRASLTLDVDVTASSEISTALTDLSVDPAAVTISCSVSFPLSNPTWEASLVTFRVTAENLSIGPITVDTFELQVVHNEDSGDDLVIQSSSIFTLLSQKFLITGVTSFDDSVVDIAFKANLIFDPNNQFSFFDGGVVIFWQILSFRVTAENLSIGPITVDTFELQVVHNEDSGDDLVIQSSSIFTLLSQKFLITGVTSFDDSVVDIAFKANLIFDPNNQFSFFDGGVVVTDGEMDVKLTKGGGKDDHTVMTAVLSGSANVRYSSTLSSSNEIVLSFMDNLDNHHLKVVSVSAADLPAFLSNFPFSSYMTSARGLAELTYTSKDGGFVGGSFTGKLVSKEVEEPVNDWLSGEPMTGVWALSFGCSVGSSNFTFHGSLGVTDLAIGDRFLVSAGTLSVAMGTGKNSTFDFVVNDGAIVTDKYEPGDGNTTIFFAASGKFDTGSNILKLSGTVNSPYSPFGDVVIQHAVFDVEVNTKKASIVKLVGGCMPSYKCMSSSFTTSSFSGELVILNNGKEVFARGEDISITDLEGVYFETMGSFISGQAISELDRLLTMDLTRVNVSFSNFESSLYEVPSGFFLEADGYVGAAESTTALENKLDGVKVDAFDVNFRVSFMYDGAGVGAEPIISVGFDIDTVKVFTGVELTGVTFYMNSMKDGLEVGFSSVVSVTLPTLSTPLVIVVEGEFNITEANVTKEIENDWSVTTSSKLASSFSWNPMGLQIFKLVEPILKLKFSDDEEGDIEVDDLTIASLNTSINECLVFHNPTFKVNSFDPQSFRLDALVSVDYKENEKPMKLDLSGVYKEVDVEGEEGAANFSSVMVDDWYMLGSDLVVVKGGGRLDIEMSTVLGRVASLKFEGDCDVVFDGETFTGLKLAGSSSGMLNEFCFEVDSIPVLDIATVLGQVLMGENATSAGKNLLLGVGGGVDLEVDSLVKDEYGDLKNGKFSIGSYSEECVKYVENEDIVDGWRVAFGVDVVEGGLMDLLKLVDESLVHVNLVTELVVPVVRSSATPLVFEGKLAMERIESVGGEGFGVKSEEVKLALKMTDKDSLTLSSAEVGFDLTVSFADGGNLKFGVVGSAVEVEEGGWSMDASGETADVWRSPFGMDWLQISSGSVGFSCSSSSTWEETKFDMMLKANFLFEAEVEVLAALEVAEGGEEFKLVSTLSSSNLVLWNVLTTVGEVDNAGINGGSVGLKVELYADVFVEGGSGIPVEFSVVQKGASVVFGGTGGAYLHSGNNDGYLEILDFAVIANFVTGRSSESGVKSSLTAMWRPSVGTEMEISFEGTPTSLRGAIEVWDAPLGLGWLSLTDVIITVRFIDTGLRSWKIEEFKFSSGGSAIIGGVQYTGWIEGLKVGDDHDQTRVAVKMEYDRTGVGVGGGSNNVTKIASAVAEGEGSWEEWNWLNQLRVEGEGFWSLEYANYDDVGAGVRKGVVGKFTAVLAGERRNFREALELSNVEEEEGLTVFSGGVFVPIFGSNKRDVEMFIEVVEFDVFDDILHVEVMRVSVSAVGAAFSLVGDVKFSNNPRLDVVLTGVVGGGKASLMGSVVSQWKDAFGVKGLTLVESGVSVGLGSGSVSIGCSSKFSIGTVQVMLSGAVSVIGDSPSNDMSLYGSLTGLEGEVQPFMAISVRDLAEWYNDEVLGEGSAWRFNPDIVPASWGLYDSYFMFTTESMVVNGKDMEAGFLISTGLKIFGLNCSATVSYSKGLDNLVIDINAGLNQASEVARAKLIDEILPEELVDPSKLTNDQRQIKQDDDGLNFNKPFFQIVEVGMEGLDMKSFSSNVMPRMRVEFEFWGVRSVLEIEVDDLYKFATVDLWEVFESFREFSDGLFSLPECLWDGDCYDESSSSYCVDVCDPLSEKWYGECPKESKECYIDDEDCFSCFGSCRVFKCVY</sequence>
<keyword evidence="2" id="KW-1133">Transmembrane helix</keyword>